<dbReference type="PRINTS" id="PR00344">
    <property type="entry name" value="BCTRLSENSOR"/>
</dbReference>
<dbReference type="InterPro" id="IPR003661">
    <property type="entry name" value="HisK_dim/P_dom"/>
</dbReference>
<dbReference type="Proteomes" id="UP000321479">
    <property type="component" value="Chromosome"/>
</dbReference>
<keyword evidence="6" id="KW-0732">Signal</keyword>
<dbReference type="InterPro" id="IPR036890">
    <property type="entry name" value="HATPase_C_sf"/>
</dbReference>
<keyword evidence="3" id="KW-0597">Phosphoprotein</keyword>
<feature type="domain" description="Histidine kinase" evidence="7">
    <location>
        <begin position="501"/>
        <end position="740"/>
    </location>
</feature>
<dbReference type="RefSeq" id="WP_147030821.1">
    <property type="nucleotide sequence ID" value="NZ_CP042436.1"/>
</dbReference>
<evidence type="ECO:0000313" key="9">
    <source>
        <dbReference type="Proteomes" id="UP000321479"/>
    </source>
</evidence>
<dbReference type="CDD" id="cd00082">
    <property type="entry name" value="HisKA"/>
    <property type="match status" value="1"/>
</dbReference>
<dbReference type="PANTHER" id="PTHR43065">
    <property type="entry name" value="SENSOR HISTIDINE KINASE"/>
    <property type="match status" value="1"/>
</dbReference>
<dbReference type="InterPro" id="IPR011990">
    <property type="entry name" value="TPR-like_helical_dom_sf"/>
</dbReference>
<organism evidence="8 9">
    <name type="scientific">Mucilaginibacter ginsenosidivorans</name>
    <dbReference type="NCBI Taxonomy" id="398053"/>
    <lineage>
        <taxon>Bacteria</taxon>
        <taxon>Pseudomonadati</taxon>
        <taxon>Bacteroidota</taxon>
        <taxon>Sphingobacteriia</taxon>
        <taxon>Sphingobacteriales</taxon>
        <taxon>Sphingobacteriaceae</taxon>
        <taxon>Mucilaginibacter</taxon>
    </lineage>
</organism>
<keyword evidence="5" id="KW-0812">Transmembrane</keyword>
<keyword evidence="9" id="KW-1185">Reference proteome</keyword>
<dbReference type="InterPro" id="IPR003594">
    <property type="entry name" value="HATPase_dom"/>
</dbReference>
<keyword evidence="5" id="KW-0472">Membrane</keyword>
<dbReference type="SMART" id="SM00028">
    <property type="entry name" value="TPR"/>
    <property type="match status" value="6"/>
</dbReference>
<dbReference type="SMART" id="SM00388">
    <property type="entry name" value="HisKA"/>
    <property type="match status" value="1"/>
</dbReference>
<dbReference type="PROSITE" id="PS50109">
    <property type="entry name" value="HIS_KIN"/>
    <property type="match status" value="1"/>
</dbReference>
<dbReference type="SUPFAM" id="SSF48452">
    <property type="entry name" value="TPR-like"/>
    <property type="match status" value="3"/>
</dbReference>
<proteinExistence type="predicted"/>
<dbReference type="SUPFAM" id="SSF55874">
    <property type="entry name" value="ATPase domain of HSP90 chaperone/DNA topoisomerase II/histidine kinase"/>
    <property type="match status" value="1"/>
</dbReference>
<evidence type="ECO:0000256" key="6">
    <source>
        <dbReference type="SAM" id="SignalP"/>
    </source>
</evidence>
<feature type="transmembrane region" description="Helical" evidence="5">
    <location>
        <begin position="447"/>
        <end position="466"/>
    </location>
</feature>
<dbReference type="Pfam" id="PF13181">
    <property type="entry name" value="TPR_8"/>
    <property type="match status" value="1"/>
</dbReference>
<feature type="chain" id="PRO_5022876455" description="histidine kinase" evidence="6">
    <location>
        <begin position="23"/>
        <end position="740"/>
    </location>
</feature>
<dbReference type="Gene3D" id="1.25.40.10">
    <property type="entry name" value="Tetratricopeptide repeat domain"/>
    <property type="match status" value="2"/>
</dbReference>
<comment type="catalytic activity">
    <reaction evidence="1">
        <text>ATP + protein L-histidine = ADP + protein N-phospho-L-histidine.</text>
        <dbReference type="EC" id="2.7.13.3"/>
    </reaction>
</comment>
<dbReference type="Pfam" id="PF02518">
    <property type="entry name" value="HATPase_c"/>
    <property type="match status" value="1"/>
</dbReference>
<dbReference type="AlphaFoldDB" id="A0A5B8UTA8"/>
<accession>A0A5B8UTA8</accession>
<sequence>MKRIIVYLSLIFCLAGIKPCFAQNDFAHAAMDSLQKVLAKQKTAKDSLLILQKLVDFTPIRSDETLSYPDHYKMLLEINEKLKLIDPAPYLLMQDGNRYWAKRKYSESLKSFQAAVEIFDKQHKVIYPLLINMRILYNFLNDQDARLHYFQKKLEYYLLNGPYENTAPCYHAIAGYYLYKGAYNQAINNYMKGGEVFRKFQPNFYAQIIYVLGMTYNQWGNFDKARYYARKALPLSQKQKDTSGINYCYATLSRIEFNAGKYNEALDAINESIRFMSKRVSQRVVNIYATKAEIYLKLNHPELAFPLLTRAKKLTDSAGFKTVSSVGYTEIDYDFYDYYLGQGNSAEAEKALLTAYQKSSNEQGVPLQLKYLRELGNFYQKHGQPEKSEKYFQEFFKVYDAREEGLHDFKVAQFEIDQNDRVQREHINQLKQEKALQDYQLSRSRTLLWGSLVVVLLISGLLIFIYRQLQVNKKTLISLRQTQRQLIQSEKMASLGELTAGIAHEIQNPLNFVNNFSEVNIELLEEMEAELKRGDINEAIDIAGDIKQNLEKIGHHGKRADGIVKGMLQHSRASSGQKEAANINTLADEYLRLAYHGLRAKDKSFNSDLATDFDEKLPPVNMIPQDIGRVLLNLFTNAFYAVQQKQKTAGSDYKPMVQLATRLKDGFVEITVKDNGTGIPDNVKDKILQPFFTTKPTGEGTGLGLSMSYDIVVKGHGGSIDVDTIENEYTEFTVTLPINL</sequence>
<evidence type="ECO:0000256" key="1">
    <source>
        <dbReference type="ARBA" id="ARBA00000085"/>
    </source>
</evidence>
<dbReference type="GO" id="GO:0000155">
    <property type="term" value="F:phosphorelay sensor kinase activity"/>
    <property type="evidence" value="ECO:0007669"/>
    <property type="project" value="InterPro"/>
</dbReference>
<protein>
    <recommendedName>
        <fullName evidence="2">histidine kinase</fullName>
        <ecNumber evidence="2">2.7.13.3</ecNumber>
    </recommendedName>
</protein>
<evidence type="ECO:0000313" key="8">
    <source>
        <dbReference type="EMBL" id="QEC62244.1"/>
    </source>
</evidence>
<dbReference type="EC" id="2.7.13.3" evidence="2"/>
<keyword evidence="5" id="KW-1133">Transmembrane helix</keyword>
<dbReference type="PROSITE" id="PS50005">
    <property type="entry name" value="TPR"/>
    <property type="match status" value="1"/>
</dbReference>
<dbReference type="InterPro" id="IPR036097">
    <property type="entry name" value="HisK_dim/P_sf"/>
</dbReference>
<evidence type="ECO:0000256" key="3">
    <source>
        <dbReference type="ARBA" id="ARBA00022553"/>
    </source>
</evidence>
<gene>
    <name evidence="8" type="ORF">FRZ54_06485</name>
</gene>
<feature type="signal peptide" evidence="6">
    <location>
        <begin position="1"/>
        <end position="22"/>
    </location>
</feature>
<dbReference type="SUPFAM" id="SSF47384">
    <property type="entry name" value="Homodimeric domain of signal transducing histidine kinase"/>
    <property type="match status" value="1"/>
</dbReference>
<dbReference type="KEGG" id="mgin:FRZ54_06485"/>
<dbReference type="InterPro" id="IPR019734">
    <property type="entry name" value="TPR_rpt"/>
</dbReference>
<dbReference type="InterPro" id="IPR005467">
    <property type="entry name" value="His_kinase_dom"/>
</dbReference>
<evidence type="ECO:0000256" key="5">
    <source>
        <dbReference type="SAM" id="Phobius"/>
    </source>
</evidence>
<reference evidence="8 9" key="1">
    <citation type="journal article" date="2017" name="Curr. Microbiol.">
        <title>Mucilaginibacter ginsenosidivorans sp. nov., Isolated from Soil of Ginseng Field.</title>
        <authorList>
            <person name="Kim M.M."/>
            <person name="Siddiqi M.Z."/>
            <person name="Im W.T."/>
        </authorList>
    </citation>
    <scope>NUCLEOTIDE SEQUENCE [LARGE SCALE GENOMIC DNA]</scope>
    <source>
        <strain evidence="8 9">Gsoil 3017</strain>
    </source>
</reference>
<dbReference type="PANTHER" id="PTHR43065:SF42">
    <property type="entry name" value="TWO-COMPONENT SENSOR PPRA"/>
    <property type="match status" value="1"/>
</dbReference>
<feature type="repeat" description="TPR" evidence="4">
    <location>
        <begin position="206"/>
        <end position="239"/>
    </location>
</feature>
<dbReference type="OrthoDB" id="9806995at2"/>
<dbReference type="Gene3D" id="1.10.287.130">
    <property type="match status" value="1"/>
</dbReference>
<dbReference type="EMBL" id="CP042436">
    <property type="protein sequence ID" value="QEC62244.1"/>
    <property type="molecule type" value="Genomic_DNA"/>
</dbReference>
<keyword evidence="4" id="KW-0802">TPR repeat</keyword>
<name>A0A5B8UTA8_9SPHI</name>
<dbReference type="Gene3D" id="3.30.565.10">
    <property type="entry name" value="Histidine kinase-like ATPase, C-terminal domain"/>
    <property type="match status" value="1"/>
</dbReference>
<evidence type="ECO:0000259" key="7">
    <source>
        <dbReference type="PROSITE" id="PS50109"/>
    </source>
</evidence>
<dbReference type="SMART" id="SM00387">
    <property type="entry name" value="HATPase_c"/>
    <property type="match status" value="1"/>
</dbReference>
<evidence type="ECO:0000256" key="2">
    <source>
        <dbReference type="ARBA" id="ARBA00012438"/>
    </source>
</evidence>
<evidence type="ECO:0000256" key="4">
    <source>
        <dbReference type="PROSITE-ProRule" id="PRU00339"/>
    </source>
</evidence>
<dbReference type="InterPro" id="IPR004358">
    <property type="entry name" value="Sig_transdc_His_kin-like_C"/>
</dbReference>